<dbReference type="PANTHER" id="PTHR37810:SF5">
    <property type="entry name" value="IMMUNITY PROTEIN SDPI"/>
    <property type="match status" value="1"/>
</dbReference>
<name>A0A9D2P1X6_9FIRM</name>
<accession>A0A9D2P1X6</accession>
<feature type="transmembrane region" description="Helical" evidence="1">
    <location>
        <begin position="160"/>
        <end position="179"/>
    </location>
</feature>
<dbReference type="InterPro" id="IPR012867">
    <property type="entry name" value="DUF1648"/>
</dbReference>
<evidence type="ECO:0000256" key="1">
    <source>
        <dbReference type="SAM" id="Phobius"/>
    </source>
</evidence>
<feature type="domain" description="DUF1648" evidence="2">
    <location>
        <begin position="11"/>
        <end position="50"/>
    </location>
</feature>
<protein>
    <submittedName>
        <fullName evidence="3">SdpI family protein</fullName>
    </submittedName>
</protein>
<evidence type="ECO:0000313" key="3">
    <source>
        <dbReference type="EMBL" id="HJC41390.1"/>
    </source>
</evidence>
<dbReference type="InterPro" id="IPR025962">
    <property type="entry name" value="SdpI/YhfL"/>
</dbReference>
<evidence type="ECO:0000313" key="4">
    <source>
        <dbReference type="Proteomes" id="UP000823882"/>
    </source>
</evidence>
<feature type="transmembrane region" description="Helical" evidence="1">
    <location>
        <begin position="111"/>
        <end position="131"/>
    </location>
</feature>
<dbReference type="PANTHER" id="PTHR37810">
    <property type="entry name" value="IMMUNITY PROTEIN SDPI"/>
    <property type="match status" value="1"/>
</dbReference>
<dbReference type="PIRSF" id="PIRSF038959">
    <property type="entry name" value="SdpI"/>
    <property type="match status" value="1"/>
</dbReference>
<sequence length="217" mass="23916">MKTMRLATWVLAAVPPVLLALCWGGLPDRVPVHWGLDGAVTYGARWELVVPALLPLLLLALLRFLPRLDPRRKSYARFQREYDGFALALTLFLLALNAVTLVESLRPGTISVGRAVLVGVGVLFAWVGNLLPRIKSNFFMGFKTPWTLSDPDVWNRTNRLGGILMFALGVALVPCGLLLPERVCLAVVLGGTAVVVAVPSILSYIWYRQKVDRTRGE</sequence>
<dbReference type="GO" id="GO:0009636">
    <property type="term" value="P:response to toxic substance"/>
    <property type="evidence" value="ECO:0007669"/>
    <property type="project" value="TreeGrafter"/>
</dbReference>
<dbReference type="Proteomes" id="UP000823882">
    <property type="component" value="Unassembled WGS sequence"/>
</dbReference>
<organism evidence="3 4">
    <name type="scientific">Candidatus Intestinimonas pullistercoris</name>
    <dbReference type="NCBI Taxonomy" id="2838623"/>
    <lineage>
        <taxon>Bacteria</taxon>
        <taxon>Bacillati</taxon>
        <taxon>Bacillota</taxon>
        <taxon>Clostridia</taxon>
        <taxon>Eubacteriales</taxon>
        <taxon>Intestinimonas</taxon>
    </lineage>
</organism>
<feature type="transmembrane region" description="Helical" evidence="1">
    <location>
        <begin position="85"/>
        <end position="105"/>
    </location>
</feature>
<feature type="transmembrane region" description="Helical" evidence="1">
    <location>
        <begin position="185"/>
        <end position="207"/>
    </location>
</feature>
<gene>
    <name evidence="3" type="ORF">H9701_07550</name>
</gene>
<dbReference type="InterPro" id="IPR026272">
    <property type="entry name" value="SdpI"/>
</dbReference>
<keyword evidence="1" id="KW-0472">Membrane</keyword>
<dbReference type="Pfam" id="PF07853">
    <property type="entry name" value="DUF1648"/>
    <property type="match status" value="1"/>
</dbReference>
<dbReference type="EMBL" id="DWWJ01000133">
    <property type="protein sequence ID" value="HJC41390.1"/>
    <property type="molecule type" value="Genomic_DNA"/>
</dbReference>
<feature type="transmembrane region" description="Helical" evidence="1">
    <location>
        <begin position="48"/>
        <end position="65"/>
    </location>
</feature>
<reference evidence="3" key="1">
    <citation type="journal article" date="2021" name="PeerJ">
        <title>Extensive microbial diversity within the chicken gut microbiome revealed by metagenomics and culture.</title>
        <authorList>
            <person name="Gilroy R."/>
            <person name="Ravi A."/>
            <person name="Getino M."/>
            <person name="Pursley I."/>
            <person name="Horton D.L."/>
            <person name="Alikhan N.F."/>
            <person name="Baker D."/>
            <person name="Gharbi K."/>
            <person name="Hall N."/>
            <person name="Watson M."/>
            <person name="Adriaenssens E.M."/>
            <person name="Foster-Nyarko E."/>
            <person name="Jarju S."/>
            <person name="Secka A."/>
            <person name="Antonio M."/>
            <person name="Oren A."/>
            <person name="Chaudhuri R.R."/>
            <person name="La Ragione R."/>
            <person name="Hildebrand F."/>
            <person name="Pallen M.J."/>
        </authorList>
    </citation>
    <scope>NUCLEOTIDE SEQUENCE</scope>
    <source>
        <strain evidence="3">CHK186-1790</strain>
    </source>
</reference>
<proteinExistence type="predicted"/>
<dbReference type="AlphaFoldDB" id="A0A9D2P1X6"/>
<reference evidence="3" key="2">
    <citation type="submission" date="2021-04" db="EMBL/GenBank/DDBJ databases">
        <authorList>
            <person name="Gilroy R."/>
        </authorList>
    </citation>
    <scope>NUCLEOTIDE SEQUENCE</scope>
    <source>
        <strain evidence="3">CHK186-1790</strain>
    </source>
</reference>
<keyword evidence="1" id="KW-0812">Transmembrane</keyword>
<evidence type="ECO:0000259" key="2">
    <source>
        <dbReference type="Pfam" id="PF07853"/>
    </source>
</evidence>
<dbReference type="Pfam" id="PF13630">
    <property type="entry name" value="SdpI"/>
    <property type="match status" value="1"/>
</dbReference>
<comment type="caution">
    <text evidence="3">The sequence shown here is derived from an EMBL/GenBank/DDBJ whole genome shotgun (WGS) entry which is preliminary data.</text>
</comment>
<keyword evidence="1" id="KW-1133">Transmembrane helix</keyword>